<evidence type="ECO:0000256" key="1">
    <source>
        <dbReference type="ARBA" id="ARBA00022592"/>
    </source>
</evidence>
<dbReference type="InterPro" id="IPR026022">
    <property type="entry name" value="PhoU_dom"/>
</dbReference>
<dbReference type="STRING" id="145854.GA0074692_5740"/>
<dbReference type="InterPro" id="IPR028366">
    <property type="entry name" value="PhoU"/>
</dbReference>
<dbReference type="PANTHER" id="PTHR42930">
    <property type="entry name" value="PHOSPHATE-SPECIFIC TRANSPORT SYSTEM ACCESSORY PROTEIN PHOU"/>
    <property type="match status" value="1"/>
</dbReference>
<dbReference type="EMBL" id="FMHW01000002">
    <property type="protein sequence ID" value="SCL40329.1"/>
    <property type="molecule type" value="Genomic_DNA"/>
</dbReference>
<gene>
    <name evidence="3" type="ORF">GA0074692_5740</name>
</gene>
<dbReference type="AlphaFoldDB" id="A0A1C6TEY8"/>
<reference evidence="4" key="1">
    <citation type="submission" date="2016-06" db="EMBL/GenBank/DDBJ databases">
        <authorList>
            <person name="Varghese N."/>
            <person name="Submissions Spin"/>
        </authorList>
    </citation>
    <scope>NUCLEOTIDE SEQUENCE [LARGE SCALE GENOMIC DNA]</scope>
    <source>
        <strain evidence="4">DSM 43817</strain>
    </source>
</reference>
<evidence type="ECO:0000313" key="3">
    <source>
        <dbReference type="EMBL" id="SCL40329.1"/>
    </source>
</evidence>
<dbReference type="Pfam" id="PF01895">
    <property type="entry name" value="PhoU"/>
    <property type="match status" value="2"/>
</dbReference>
<accession>A0A1C6TEY8</accession>
<keyword evidence="4" id="KW-1185">Reference proteome</keyword>
<dbReference type="GO" id="GO:0006817">
    <property type="term" value="P:phosphate ion transport"/>
    <property type="evidence" value="ECO:0007669"/>
    <property type="project" value="UniProtKB-KW"/>
</dbReference>
<keyword evidence="1" id="KW-0592">Phosphate transport</keyword>
<evidence type="ECO:0000313" key="4">
    <source>
        <dbReference type="Proteomes" id="UP000198959"/>
    </source>
</evidence>
<keyword evidence="1" id="KW-0813">Transport</keyword>
<dbReference type="InterPro" id="IPR038078">
    <property type="entry name" value="PhoU-like_sf"/>
</dbReference>
<name>A0A1C6TEY8_9ACTN</name>
<dbReference type="Proteomes" id="UP000198959">
    <property type="component" value="Unassembled WGS sequence"/>
</dbReference>
<dbReference type="PANTHER" id="PTHR42930:SF3">
    <property type="entry name" value="PHOSPHATE-SPECIFIC TRANSPORT SYSTEM ACCESSORY PROTEIN PHOU"/>
    <property type="match status" value="1"/>
</dbReference>
<feature type="domain" description="PhoU" evidence="2">
    <location>
        <begin position="38"/>
        <end position="121"/>
    </location>
</feature>
<dbReference type="SUPFAM" id="SSF109755">
    <property type="entry name" value="PhoU-like"/>
    <property type="match status" value="1"/>
</dbReference>
<evidence type="ECO:0000259" key="2">
    <source>
        <dbReference type="Pfam" id="PF01895"/>
    </source>
</evidence>
<protein>
    <submittedName>
        <fullName evidence="3">Phosphate uptake regulator, PhoU</fullName>
    </submittedName>
</protein>
<dbReference type="Gene3D" id="1.20.58.220">
    <property type="entry name" value="Phosphate transport system protein phou homolog 2, domain 2"/>
    <property type="match status" value="1"/>
</dbReference>
<feature type="domain" description="PhoU" evidence="2">
    <location>
        <begin position="140"/>
        <end position="220"/>
    </location>
</feature>
<organism evidence="3 4">
    <name type="scientific">Micromonospora pallida</name>
    <dbReference type="NCBI Taxonomy" id="145854"/>
    <lineage>
        <taxon>Bacteria</taxon>
        <taxon>Bacillati</taxon>
        <taxon>Actinomycetota</taxon>
        <taxon>Actinomycetes</taxon>
        <taxon>Micromonosporales</taxon>
        <taxon>Micromonosporaceae</taxon>
        <taxon>Micromonospora</taxon>
    </lineage>
</organism>
<sequence>MVTGPIAPTGETGQRTMTSGNHLEQLDRLSGLLATVSRDAVGTIRRASVALLDIEPDGARAVLAEVDERAVTHRRIGELVPLALVRQQPVASDLRLVLAALRMNTELHRMDALAAHIAKLVLARHPAPVVPPPVRPLIGAMAETTARIADKAALVLVTRDRIDAIQLGLDDDELDVQYERLFTVLTDAWPYGVQAAIDVAMLGRYYERFADHAVNVARRVAYLVGGDTARGIL</sequence>
<dbReference type="GO" id="GO:0045936">
    <property type="term" value="P:negative regulation of phosphate metabolic process"/>
    <property type="evidence" value="ECO:0007669"/>
    <property type="project" value="InterPro"/>
</dbReference>
<proteinExistence type="predicted"/>
<dbReference type="GO" id="GO:0030643">
    <property type="term" value="P:intracellular phosphate ion homeostasis"/>
    <property type="evidence" value="ECO:0007669"/>
    <property type="project" value="InterPro"/>
</dbReference>